<dbReference type="GO" id="GO:0016740">
    <property type="term" value="F:transferase activity"/>
    <property type="evidence" value="ECO:0007669"/>
    <property type="project" value="UniProtKB-KW"/>
</dbReference>
<sequence length="379" mass="43723">MRILILRSNPIAPDPRVEKIARGLVGEGWRVELLGWDRTGEMPVTEQTAIGVIHRLPIRAPFGSGLGNLPQLVRWQIGLMSWLLRHRQDFDAIHACDFDTVLPALMLHWLYNKKLVYDIFDFYADHLRRTPGLIKKMIRKVDLWVIGQTDAVILVDESRREQIQGSKPRRLTVIYNSPEDWMPTEFPQTDEISSKIGLRLAYVGLLQRERGLFELLEVLSKHPDWVLELAGFGGDQDEILENIKGMNNVRWHGRVSYETALRLSAAADVLIATYDPAIANHRYSSPNKIFEAMMLGRPIIVAENTNIDRIVQRYNNGIVVPYGDCPALEQALTRLSLDGQTREQMGRNGRLAYEKEYGWHMMRDRLIQLYQQVMFERQP</sequence>
<dbReference type="CDD" id="cd03794">
    <property type="entry name" value="GT4_WbuB-like"/>
    <property type="match status" value="1"/>
</dbReference>
<organism evidence="2">
    <name type="scientific">Bellilinea caldifistulae</name>
    <dbReference type="NCBI Taxonomy" id="360411"/>
    <lineage>
        <taxon>Bacteria</taxon>
        <taxon>Bacillati</taxon>
        <taxon>Chloroflexota</taxon>
        <taxon>Anaerolineae</taxon>
        <taxon>Anaerolineales</taxon>
        <taxon>Anaerolineaceae</taxon>
        <taxon>Bellilinea</taxon>
    </lineage>
</organism>
<reference evidence="2" key="1">
    <citation type="journal article" date="2020" name="mSystems">
        <title>Genome- and Community-Level Interaction Insights into Carbon Utilization and Element Cycling Functions of Hydrothermarchaeota in Hydrothermal Sediment.</title>
        <authorList>
            <person name="Zhou Z."/>
            <person name="Liu Y."/>
            <person name="Xu W."/>
            <person name="Pan J."/>
            <person name="Luo Z.H."/>
            <person name="Li M."/>
        </authorList>
    </citation>
    <scope>NUCLEOTIDE SEQUENCE [LARGE SCALE GENOMIC DNA]</scope>
    <source>
        <strain evidence="2">SpSt-556</strain>
    </source>
</reference>
<feature type="domain" description="Glycosyltransferase subfamily 4-like N-terminal" evidence="1">
    <location>
        <begin position="17"/>
        <end position="176"/>
    </location>
</feature>
<gene>
    <name evidence="2" type="ORF">ENT17_01900</name>
</gene>
<dbReference type="EMBL" id="DSXR01000025">
    <property type="protein sequence ID" value="HGS86348.1"/>
    <property type="molecule type" value="Genomic_DNA"/>
</dbReference>
<keyword evidence="2" id="KW-0808">Transferase</keyword>
<accession>A0A7C4Q136</accession>
<dbReference type="InterPro" id="IPR028098">
    <property type="entry name" value="Glyco_trans_4-like_N"/>
</dbReference>
<name>A0A7C4Q136_9CHLR</name>
<dbReference type="Gene3D" id="3.40.50.2000">
    <property type="entry name" value="Glycogen Phosphorylase B"/>
    <property type="match status" value="2"/>
</dbReference>
<dbReference type="Pfam" id="PF13439">
    <property type="entry name" value="Glyco_transf_4"/>
    <property type="match status" value="1"/>
</dbReference>
<evidence type="ECO:0000313" key="2">
    <source>
        <dbReference type="EMBL" id="HGS86348.1"/>
    </source>
</evidence>
<proteinExistence type="predicted"/>
<dbReference type="SUPFAM" id="SSF53756">
    <property type="entry name" value="UDP-Glycosyltransferase/glycogen phosphorylase"/>
    <property type="match status" value="1"/>
</dbReference>
<comment type="caution">
    <text evidence="2">The sequence shown here is derived from an EMBL/GenBank/DDBJ whole genome shotgun (WGS) entry which is preliminary data.</text>
</comment>
<dbReference type="Pfam" id="PF13692">
    <property type="entry name" value="Glyco_trans_1_4"/>
    <property type="match status" value="1"/>
</dbReference>
<dbReference type="AlphaFoldDB" id="A0A7C4Q136"/>
<dbReference type="PANTHER" id="PTHR12526">
    <property type="entry name" value="GLYCOSYLTRANSFERASE"/>
    <property type="match status" value="1"/>
</dbReference>
<evidence type="ECO:0000259" key="1">
    <source>
        <dbReference type="Pfam" id="PF13439"/>
    </source>
</evidence>
<protein>
    <submittedName>
        <fullName evidence="2">Glycosyltransferase WbuB</fullName>
    </submittedName>
</protein>